<feature type="domain" description="ATP-dependent DNA ligase family profile" evidence="23">
    <location>
        <begin position="107"/>
        <end position="205"/>
    </location>
</feature>
<dbReference type="AlphaFoldDB" id="A0A7C8KNA1"/>
<evidence type="ECO:0000256" key="15">
    <source>
        <dbReference type="ARBA" id="ARBA00023172"/>
    </source>
</evidence>
<keyword evidence="12" id="KW-0067">ATP-binding</keyword>
<dbReference type="GO" id="GO:0003677">
    <property type="term" value="F:DNA binding"/>
    <property type="evidence" value="ECO:0007669"/>
    <property type="project" value="UniProtKB-KW"/>
</dbReference>
<dbReference type="RefSeq" id="WP_153406205.1">
    <property type="nucleotide sequence ID" value="NZ_ML762442.1"/>
</dbReference>
<keyword evidence="17" id="KW-0464">Manganese</keyword>
<keyword evidence="16" id="KW-0234">DNA repair</keyword>
<keyword evidence="18" id="KW-0511">Multifunctional enzyme</keyword>
<dbReference type="Pfam" id="PF01068">
    <property type="entry name" value="DNA_ligase_A_M"/>
    <property type="match status" value="1"/>
</dbReference>
<dbReference type="InterPro" id="IPR014145">
    <property type="entry name" value="LigD_pol_dom"/>
</dbReference>
<evidence type="ECO:0000256" key="19">
    <source>
        <dbReference type="ARBA" id="ARBA00029943"/>
    </source>
</evidence>
<evidence type="ECO:0000256" key="6">
    <source>
        <dbReference type="ARBA" id="ARBA00022722"/>
    </source>
</evidence>
<protein>
    <recommendedName>
        <fullName evidence="2">DNA ligase (ATP)</fullName>
        <ecNumber evidence="2">6.5.1.1</ecNumber>
    </recommendedName>
    <alternativeName>
        <fullName evidence="19">NHEJ DNA polymerase</fullName>
    </alternativeName>
</protein>
<dbReference type="GO" id="GO:0046872">
    <property type="term" value="F:metal ion binding"/>
    <property type="evidence" value="ECO:0007669"/>
    <property type="project" value="UniProtKB-KW"/>
</dbReference>
<dbReference type="PROSITE" id="PS50160">
    <property type="entry name" value="DNA_LIGASE_A3"/>
    <property type="match status" value="1"/>
</dbReference>
<evidence type="ECO:0000256" key="13">
    <source>
        <dbReference type="ARBA" id="ARBA00022932"/>
    </source>
</evidence>
<dbReference type="GO" id="GO:0005524">
    <property type="term" value="F:ATP binding"/>
    <property type="evidence" value="ECO:0007669"/>
    <property type="project" value="UniProtKB-KW"/>
</dbReference>
<dbReference type="GO" id="GO:0003887">
    <property type="term" value="F:DNA-directed DNA polymerase activity"/>
    <property type="evidence" value="ECO:0007669"/>
    <property type="project" value="UniProtKB-KW"/>
</dbReference>
<evidence type="ECO:0000256" key="1">
    <source>
        <dbReference type="ARBA" id="ARBA00001936"/>
    </source>
</evidence>
<keyword evidence="3 24" id="KW-0436">Ligase</keyword>
<keyword evidence="10" id="KW-0378">Hydrolase</keyword>
<evidence type="ECO:0000256" key="2">
    <source>
        <dbReference type="ARBA" id="ARBA00012727"/>
    </source>
</evidence>
<dbReference type="Gene3D" id="3.30.470.30">
    <property type="entry name" value="DNA ligase/mRNA capping enzyme"/>
    <property type="match status" value="1"/>
</dbReference>
<dbReference type="InterPro" id="IPR016059">
    <property type="entry name" value="DNA_ligase_ATP-dep_CS"/>
</dbReference>
<keyword evidence="8" id="KW-0547">Nucleotide-binding</keyword>
<name>A0A7C8KNA1_9BACI</name>
<dbReference type="NCBIfam" id="TIGR02776">
    <property type="entry name" value="NHEJ_ligase_prk"/>
    <property type="match status" value="1"/>
</dbReference>
<evidence type="ECO:0000256" key="10">
    <source>
        <dbReference type="ARBA" id="ARBA00022801"/>
    </source>
</evidence>
<evidence type="ECO:0000256" key="12">
    <source>
        <dbReference type="ARBA" id="ARBA00022840"/>
    </source>
</evidence>
<dbReference type="EMBL" id="WEID01000091">
    <property type="protein sequence ID" value="KAB8127463.1"/>
    <property type="molecule type" value="Genomic_DNA"/>
</dbReference>
<evidence type="ECO:0000256" key="7">
    <source>
        <dbReference type="ARBA" id="ARBA00022723"/>
    </source>
</evidence>
<accession>A0A7C8KNA1</accession>
<comment type="cofactor">
    <cofactor evidence="1">
        <name>Mn(2+)</name>
        <dbReference type="ChEBI" id="CHEBI:29035"/>
    </cofactor>
</comment>
<evidence type="ECO:0000256" key="11">
    <source>
        <dbReference type="ARBA" id="ARBA00022839"/>
    </source>
</evidence>
<dbReference type="InterPro" id="IPR014146">
    <property type="entry name" value="LigD_ligase_dom"/>
</dbReference>
<comment type="similarity">
    <text evidence="22">In the N-terminal section; belongs to the LigD polymerase family.</text>
</comment>
<evidence type="ECO:0000256" key="5">
    <source>
        <dbReference type="ARBA" id="ARBA00022695"/>
    </source>
</evidence>
<evidence type="ECO:0000256" key="16">
    <source>
        <dbReference type="ARBA" id="ARBA00023204"/>
    </source>
</evidence>
<evidence type="ECO:0000256" key="20">
    <source>
        <dbReference type="ARBA" id="ARBA00034003"/>
    </source>
</evidence>
<comment type="caution">
    <text evidence="24">The sequence shown here is derived from an EMBL/GenBank/DDBJ whole genome shotgun (WGS) entry which is preliminary data.</text>
</comment>
<dbReference type="PANTHER" id="PTHR42705:SF2">
    <property type="entry name" value="BIFUNCTIONAL NON-HOMOLOGOUS END JOINING PROTEIN LIGD"/>
    <property type="match status" value="1"/>
</dbReference>
<keyword evidence="25" id="KW-1185">Reference proteome</keyword>
<dbReference type="Gene3D" id="2.40.50.140">
    <property type="entry name" value="Nucleic acid-binding proteins"/>
    <property type="match status" value="1"/>
</dbReference>
<dbReference type="InterPro" id="IPR014143">
    <property type="entry name" value="NHEJ_ligase_prk"/>
</dbReference>
<evidence type="ECO:0000256" key="17">
    <source>
        <dbReference type="ARBA" id="ARBA00023211"/>
    </source>
</evidence>
<dbReference type="OrthoDB" id="9802472at2"/>
<evidence type="ECO:0000259" key="23">
    <source>
        <dbReference type="PROSITE" id="PS50160"/>
    </source>
</evidence>
<keyword evidence="15" id="KW-0233">DNA recombination</keyword>
<dbReference type="GO" id="GO:0006310">
    <property type="term" value="P:DNA recombination"/>
    <property type="evidence" value="ECO:0007669"/>
    <property type="project" value="UniProtKB-KW"/>
</dbReference>
<keyword evidence="5" id="KW-0548">Nucleotidyltransferase</keyword>
<dbReference type="InterPro" id="IPR012340">
    <property type="entry name" value="NA-bd_OB-fold"/>
</dbReference>
<evidence type="ECO:0000256" key="4">
    <source>
        <dbReference type="ARBA" id="ARBA00022679"/>
    </source>
</evidence>
<dbReference type="InterPro" id="IPR052171">
    <property type="entry name" value="NHEJ_LigD"/>
</dbReference>
<dbReference type="GO" id="GO:0006281">
    <property type="term" value="P:DNA repair"/>
    <property type="evidence" value="ECO:0007669"/>
    <property type="project" value="UniProtKB-KW"/>
</dbReference>
<evidence type="ECO:0000313" key="24">
    <source>
        <dbReference type="EMBL" id="KAB8127463.1"/>
    </source>
</evidence>
<dbReference type="InterPro" id="IPR012310">
    <property type="entry name" value="DNA_ligase_ATP-dep_cent"/>
</dbReference>
<dbReference type="NCBIfam" id="TIGR02779">
    <property type="entry name" value="NHEJ_ligase_lig"/>
    <property type="match status" value="1"/>
</dbReference>
<evidence type="ECO:0000256" key="14">
    <source>
        <dbReference type="ARBA" id="ARBA00023125"/>
    </source>
</evidence>
<dbReference type="GO" id="GO:0004527">
    <property type="term" value="F:exonuclease activity"/>
    <property type="evidence" value="ECO:0007669"/>
    <property type="project" value="UniProtKB-KW"/>
</dbReference>
<evidence type="ECO:0000256" key="22">
    <source>
        <dbReference type="ARBA" id="ARBA00049990"/>
    </source>
</evidence>
<comment type="catalytic activity">
    <reaction evidence="20">
        <text>ATP + (deoxyribonucleotide)n-3'-hydroxyl + 5'-phospho-(deoxyribonucleotide)m = (deoxyribonucleotide)n+m + AMP + diphosphate.</text>
        <dbReference type="EC" id="6.5.1.1"/>
    </reaction>
</comment>
<keyword evidence="7" id="KW-0479">Metal-binding</keyword>
<keyword evidence="9" id="KW-0227">DNA damage</keyword>
<evidence type="ECO:0000256" key="18">
    <source>
        <dbReference type="ARBA" id="ARBA00023268"/>
    </source>
</evidence>
<keyword evidence="4" id="KW-0808">Transferase</keyword>
<dbReference type="Pfam" id="PF21686">
    <property type="entry name" value="LigD_Prim-Pol"/>
    <property type="match status" value="1"/>
</dbReference>
<dbReference type="PANTHER" id="PTHR42705">
    <property type="entry name" value="BIFUNCTIONAL NON-HOMOLOGOUS END JOINING PROTEIN LIGD"/>
    <property type="match status" value="1"/>
</dbReference>
<dbReference type="EC" id="6.5.1.1" evidence="2"/>
<dbReference type="GO" id="GO:0003910">
    <property type="term" value="F:DNA ligase (ATP) activity"/>
    <property type="evidence" value="ECO:0007669"/>
    <property type="project" value="UniProtKB-EC"/>
</dbReference>
<dbReference type="SUPFAM" id="SSF56091">
    <property type="entry name" value="DNA ligase/mRNA capping enzyme, catalytic domain"/>
    <property type="match status" value="1"/>
</dbReference>
<proteinExistence type="inferred from homology"/>
<evidence type="ECO:0000256" key="9">
    <source>
        <dbReference type="ARBA" id="ARBA00022763"/>
    </source>
</evidence>
<reference evidence="24 25" key="1">
    <citation type="submission" date="2019-10" db="EMBL/GenBank/DDBJ databases">
        <title>Gracilibacillus sp. nov. isolated from rice seeds.</title>
        <authorList>
            <person name="He S."/>
        </authorList>
    </citation>
    <scope>NUCLEOTIDE SEQUENCE [LARGE SCALE GENOMIC DNA]</scope>
    <source>
        <strain evidence="24 25">TD8</strain>
    </source>
</reference>
<comment type="similarity">
    <text evidence="21">In the C-terminal section; belongs to the ATP-dependent DNA ligase family.</text>
</comment>
<keyword evidence="14" id="KW-0238">DNA-binding</keyword>
<evidence type="ECO:0000256" key="3">
    <source>
        <dbReference type="ARBA" id="ARBA00022598"/>
    </source>
</evidence>
<dbReference type="SUPFAM" id="SSF50249">
    <property type="entry name" value="Nucleic acid-binding proteins"/>
    <property type="match status" value="1"/>
</dbReference>
<evidence type="ECO:0000256" key="8">
    <source>
        <dbReference type="ARBA" id="ARBA00022741"/>
    </source>
</evidence>
<dbReference type="Gene3D" id="3.90.920.10">
    <property type="entry name" value="DNA primase, PRIM domain"/>
    <property type="match status" value="1"/>
</dbReference>
<dbReference type="Proteomes" id="UP000480246">
    <property type="component" value="Unassembled WGS sequence"/>
</dbReference>
<organism evidence="24 25">
    <name type="scientific">Gracilibacillus oryzae</name>
    <dbReference type="NCBI Taxonomy" id="1672701"/>
    <lineage>
        <taxon>Bacteria</taxon>
        <taxon>Bacillati</taxon>
        <taxon>Bacillota</taxon>
        <taxon>Bacilli</taxon>
        <taxon>Bacillales</taxon>
        <taxon>Bacillaceae</taxon>
        <taxon>Gracilibacillus</taxon>
    </lineage>
</organism>
<gene>
    <name evidence="24" type="primary">ligD</name>
    <name evidence="24" type="ORF">F9U64_17605</name>
</gene>
<dbReference type="PROSITE" id="PS00697">
    <property type="entry name" value="DNA_LIGASE_A1"/>
    <property type="match status" value="1"/>
</dbReference>
<sequence>MWQPMLPTLAGHVDEQEKWLYEVKYDGFRCGLEWKKSGITLWSRNNHDLTEQFPEIVTWCNNHQEYVANLLPLFLDGELVILRTPYQSIFSQVQQRSRLKTKKKIEMSSTARPASYISFDIVEYKGKSVINKTLSERKKLLETVFRSFSLETNLLQERLAMVTSFESLQEMEALVFLHQCEGIVVKDRNSHYAYGKRTENWLKVKNYRKILGVVAGWNSKNDYFQTVIYNNKQWSELGKVKNGMNPEERKTVTTFIRENGTKQNAYYWKVNPSICIEINCLDAENQELREPNFSRFRFDLEPEECTPKQLALQLSQLPETIEVNKPEKLLFPNVSKQDLVTYYRQVAPFMLPRLSDKHLTVIRYPDGIDEDSFFQKHLSKAEPAFIETEGDHLLCNNLDSLLYFANHAAIEFHIPFHKIKTKNPDEIVFDLDPPSLDQFPLAVLAAKLIRQLLDYKGFESFVKTSGKTGLQVHTPVKGSMSFDQTRELMEAIAHVLVDKYPESFTTERLIKNRGNKLYIDYVQHAPKKTIIAPYSTRATKEATVSTPLFWEELTEDLDPRVFTVKTIPERLNQKGCPFLIGGCTIID</sequence>
<evidence type="ECO:0000256" key="21">
    <source>
        <dbReference type="ARBA" id="ARBA00049981"/>
    </source>
</evidence>
<dbReference type="NCBIfam" id="TIGR02778">
    <property type="entry name" value="ligD_pol"/>
    <property type="match status" value="1"/>
</dbReference>
<keyword evidence="13" id="KW-0239">DNA-directed DNA polymerase</keyword>
<keyword evidence="6" id="KW-0540">Nuclease</keyword>
<keyword evidence="11" id="KW-0269">Exonuclease</keyword>
<evidence type="ECO:0000313" key="25">
    <source>
        <dbReference type="Proteomes" id="UP000480246"/>
    </source>
</evidence>